<feature type="compositionally biased region" description="Basic and acidic residues" evidence="1">
    <location>
        <begin position="499"/>
        <end position="517"/>
    </location>
</feature>
<sequence length="726" mass="77585">MAPLAAVRGSWDRKQVRVRQERVWLRKLREMSPEKAEAAWRAHVEEAVVNSKRNFGSQSSFHADGELPSDITAARGFLPPEVLASPVRLLRIGEVLRWRALPAYEHVEESAYLEMPYTSTTDALWDTVCVVSWRWSQPVPAIPMEGISPMPDEQFARFLAALRKVPGDRAYLWIDWCCAPQYSEDPGVEVVRSKLFFHRAATLVVVPEFKPVTPRAMLKSLFRPLSASPVRKLERQLSRSAPGSSMEAAEDMLSYSPRSSSGSGGGVIPQWSPSSHTAPTSPFRDTDSSEGGRDGSGGAGLGSALQHVVVNRYSDDLSQPSTPTGQYTVLSLENSPAGSARSTGGSGHGVSYPGSSLSPSESDSLASQARAKRREEAQQQDPFSPSTATEHNQDDLQDGGGAQPRNPPALVQTSGDESERDGAAYSPPKTGRDRRASGADGSLLGDAGDDSSESPPALKQPKKSRRPGSASGGSSRRQRSSRKSRSGKSQQPSPSSPSDETRRAPTESDNRESDNTGHARTIADASLSGQSNDQQMYPGQQETEGSAPKRPASSSSLAGTDGQQADVLVVDQGEGETAAPKLYSQMSVASSVGDLPDKNEALFRLFTAEGEDAATDSAGRSNDPSRDKSKKVFNPEQSRPRTGAMRASVDDGGGSFRQATPVRERPNSGRTDLSGKPDRSAPSFDPATLRPTVVQPATDDVTVPSTAAPSWVGKVTASAEMQLSAD</sequence>
<gene>
    <name evidence="2" type="ORF">TCHU04912_LOCUS15133</name>
    <name evidence="3" type="ORF">TCHU04912_LOCUS15134</name>
</gene>
<evidence type="ECO:0000313" key="3">
    <source>
        <dbReference type="EMBL" id="CAD9212895.1"/>
    </source>
</evidence>
<accession>A0A6U1J6L7</accession>
<dbReference type="EMBL" id="HBGG01029196">
    <property type="protein sequence ID" value="CAD9212894.1"/>
    <property type="molecule type" value="Transcribed_RNA"/>
</dbReference>
<feature type="region of interest" description="Disordered" evidence="1">
    <location>
        <begin position="610"/>
        <end position="705"/>
    </location>
</feature>
<reference evidence="2" key="1">
    <citation type="submission" date="2021-01" db="EMBL/GenBank/DDBJ databases">
        <authorList>
            <person name="Corre E."/>
            <person name="Pelletier E."/>
            <person name="Niang G."/>
            <person name="Scheremetjew M."/>
            <person name="Finn R."/>
            <person name="Kale V."/>
            <person name="Holt S."/>
            <person name="Cochrane G."/>
            <person name="Meng A."/>
            <person name="Brown T."/>
            <person name="Cohen L."/>
        </authorList>
    </citation>
    <scope>NUCLEOTIDE SEQUENCE</scope>
    <source>
        <strain evidence="2">PLY429</strain>
    </source>
</reference>
<feature type="region of interest" description="Disordered" evidence="1">
    <location>
        <begin position="335"/>
        <end position="573"/>
    </location>
</feature>
<feature type="region of interest" description="Disordered" evidence="1">
    <location>
        <begin position="233"/>
        <end position="302"/>
    </location>
</feature>
<feature type="compositionally biased region" description="Polar residues" evidence="1">
    <location>
        <begin position="552"/>
        <end position="563"/>
    </location>
</feature>
<dbReference type="AlphaFoldDB" id="A0A6U1J6L7"/>
<feature type="compositionally biased region" description="Basic residues" evidence="1">
    <location>
        <begin position="476"/>
        <end position="486"/>
    </location>
</feature>
<name>A0A6U1J6L7_9CHLO</name>
<evidence type="ECO:0000256" key="1">
    <source>
        <dbReference type="SAM" id="MobiDB-lite"/>
    </source>
</evidence>
<protein>
    <recommendedName>
        <fullName evidence="4">Heterokaryon incompatibility domain-containing protein</fullName>
    </recommendedName>
</protein>
<evidence type="ECO:0008006" key="4">
    <source>
        <dbReference type="Google" id="ProtNLM"/>
    </source>
</evidence>
<feature type="compositionally biased region" description="Low complexity" evidence="1">
    <location>
        <begin position="351"/>
        <end position="367"/>
    </location>
</feature>
<feature type="compositionally biased region" description="Basic and acidic residues" evidence="1">
    <location>
        <begin position="284"/>
        <end position="293"/>
    </location>
</feature>
<feature type="compositionally biased region" description="Low complexity" evidence="1">
    <location>
        <begin position="487"/>
        <end position="498"/>
    </location>
</feature>
<feature type="compositionally biased region" description="Polar residues" evidence="1">
    <location>
        <begin position="379"/>
        <end position="390"/>
    </location>
</feature>
<feature type="compositionally biased region" description="Polar residues" evidence="1">
    <location>
        <begin position="527"/>
        <end position="544"/>
    </location>
</feature>
<dbReference type="EMBL" id="HBGG01029197">
    <property type="protein sequence ID" value="CAD9212895.1"/>
    <property type="molecule type" value="Transcribed_RNA"/>
</dbReference>
<proteinExistence type="predicted"/>
<feature type="compositionally biased region" description="Polar residues" evidence="1">
    <location>
        <begin position="271"/>
        <end position="280"/>
    </location>
</feature>
<feature type="compositionally biased region" description="Basic and acidic residues" evidence="1">
    <location>
        <begin position="662"/>
        <end position="679"/>
    </location>
</feature>
<evidence type="ECO:0000313" key="2">
    <source>
        <dbReference type="EMBL" id="CAD9212894.1"/>
    </source>
</evidence>
<organism evidence="2">
    <name type="scientific">Tetraselmis chuii</name>
    <dbReference type="NCBI Taxonomy" id="63592"/>
    <lineage>
        <taxon>Eukaryota</taxon>
        <taxon>Viridiplantae</taxon>
        <taxon>Chlorophyta</taxon>
        <taxon>core chlorophytes</taxon>
        <taxon>Chlorodendrophyceae</taxon>
        <taxon>Chlorodendrales</taxon>
        <taxon>Chlorodendraceae</taxon>
        <taxon>Tetraselmis</taxon>
    </lineage>
</organism>